<keyword evidence="3" id="KW-0119">Carbohydrate metabolism</keyword>
<evidence type="ECO:0000256" key="3">
    <source>
        <dbReference type="RuleBase" id="RU361186"/>
    </source>
</evidence>
<dbReference type="AlphaFoldDB" id="A0A7W5AR42"/>
<evidence type="ECO:0000313" key="5">
    <source>
        <dbReference type="Proteomes" id="UP000590749"/>
    </source>
</evidence>
<sequence>MARHALMRPRGRRPLLVAAALCAVLLLGAAAWFVAKGDATDRAGAGGPTPDARGSDAAPTGRLAGWPLFVERTGLAVDHLRGLEAAGRTGEAAAIRRIAEQPTATWFTDEASGYADRARRLVREAGAAGQVPVLSVYYLPQRDCSGHSAGGARDAGAYRRWVGALAAALAGHRAIVVLEPDAVAQAVDGCLPAAAAAERYRLLGAAVDAFRAVPGVRVYLDAGNPTWVEAGRMAPALRAAGIDRANGFALNVANFESTPDNIAYGTALSGLLGGAHFVVDTSRNGNGPAQMGAGDRHWCNPPGRALGTPPTVETGHPLVDAYLWIKRPGESDGACTAGSPPAGRWFPRYALELAGHPG</sequence>
<dbReference type="EMBL" id="JACHXF010000028">
    <property type="protein sequence ID" value="MBB3100760.1"/>
    <property type="molecule type" value="Genomic_DNA"/>
</dbReference>
<dbReference type="Pfam" id="PF01341">
    <property type="entry name" value="Glyco_hydro_6"/>
    <property type="match status" value="1"/>
</dbReference>
<feature type="active site" description="Proton donor" evidence="1">
    <location>
        <position position="181"/>
    </location>
</feature>
<feature type="binding site" evidence="2">
    <location>
        <position position="106"/>
    </location>
    <ligand>
        <name>substrate</name>
    </ligand>
</feature>
<keyword evidence="3" id="KW-0136">Cellulose degradation</keyword>
<comment type="similarity">
    <text evidence="3">Belongs to the glycosyl hydrolase family 6.</text>
</comment>
<evidence type="ECO:0000256" key="1">
    <source>
        <dbReference type="PIRSR" id="PIRSR001100-1"/>
    </source>
</evidence>
<evidence type="ECO:0000256" key="2">
    <source>
        <dbReference type="PIRSR" id="PIRSR001100-2"/>
    </source>
</evidence>
<dbReference type="PRINTS" id="PR00733">
    <property type="entry name" value="GLHYDRLASE6"/>
</dbReference>
<feature type="binding site" evidence="2">
    <location>
        <position position="254"/>
    </location>
    <ligand>
        <name>substrate</name>
    </ligand>
</feature>
<dbReference type="PANTHER" id="PTHR34876">
    <property type="match status" value="1"/>
</dbReference>
<feature type="binding site" evidence="2">
    <location>
        <position position="326"/>
    </location>
    <ligand>
        <name>substrate</name>
    </ligand>
</feature>
<dbReference type="Gene3D" id="3.20.20.40">
    <property type="entry name" value="1, 4-beta cellobiohydrolase"/>
    <property type="match status" value="1"/>
</dbReference>
<dbReference type="PANTHER" id="PTHR34876:SF4">
    <property type="entry name" value="1,4-BETA-D-GLUCAN CELLOBIOHYDROLASE C-RELATED"/>
    <property type="match status" value="1"/>
</dbReference>
<evidence type="ECO:0000313" key="4">
    <source>
        <dbReference type="EMBL" id="MBB3100760.1"/>
    </source>
</evidence>
<dbReference type="GO" id="GO:0004553">
    <property type="term" value="F:hydrolase activity, hydrolyzing O-glycosyl compounds"/>
    <property type="evidence" value="ECO:0007669"/>
    <property type="project" value="InterPro"/>
</dbReference>
<dbReference type="RefSeq" id="WP_229795635.1">
    <property type="nucleotide sequence ID" value="NZ_BMPW01000029.1"/>
</dbReference>
<feature type="binding site" evidence="2">
    <location>
        <position position="227"/>
    </location>
    <ligand>
        <name>substrate</name>
    </ligand>
</feature>
<proteinExistence type="inferred from homology"/>
<comment type="caution">
    <text evidence="4">The sequence shown here is derived from an EMBL/GenBank/DDBJ whole genome shotgun (WGS) entry which is preliminary data.</text>
</comment>
<reference evidence="4 5" key="1">
    <citation type="submission" date="2020-08" db="EMBL/GenBank/DDBJ databases">
        <title>Genomic Encyclopedia of Type Strains, Phase III (KMG-III): the genomes of soil and plant-associated and newly described type strains.</title>
        <authorList>
            <person name="Whitman W."/>
        </authorList>
    </citation>
    <scope>NUCLEOTIDE SEQUENCE [LARGE SCALE GENOMIC DNA]</scope>
    <source>
        <strain evidence="4 5">CECT 3287</strain>
    </source>
</reference>
<accession>A0A7W5AR42</accession>
<dbReference type="SUPFAM" id="SSF51989">
    <property type="entry name" value="Glycosyl hydrolases family 6, cellulases"/>
    <property type="match status" value="1"/>
</dbReference>
<protein>
    <recommendedName>
        <fullName evidence="3">Glucanase</fullName>
        <ecNumber evidence="3">3.2.1.-</ecNumber>
    </recommendedName>
</protein>
<feature type="active site" description="Proton acceptor" evidence="1">
    <location>
        <position position="332"/>
    </location>
</feature>
<keyword evidence="3 4" id="KW-0378">Hydrolase</keyword>
<dbReference type="Proteomes" id="UP000590749">
    <property type="component" value="Unassembled WGS sequence"/>
</dbReference>
<keyword evidence="3 4" id="KW-0326">Glycosidase</keyword>
<feature type="binding site" evidence="2">
    <location>
        <position position="298"/>
    </location>
    <ligand>
        <name>substrate</name>
    </ligand>
</feature>
<dbReference type="InterPro" id="IPR036434">
    <property type="entry name" value="Beta_cellobiohydrolase_sf"/>
</dbReference>
<keyword evidence="3" id="KW-0624">Polysaccharide degradation</keyword>
<gene>
    <name evidence="4" type="ORF">FHR83_008485</name>
</gene>
<dbReference type="PIRSF" id="PIRSF001100">
    <property type="entry name" value="Beta_cellobiohydrolase"/>
    <property type="match status" value="1"/>
</dbReference>
<dbReference type="EC" id="3.2.1.-" evidence="3"/>
<name>A0A7W5AR42_9ACTN</name>
<dbReference type="InterPro" id="IPR016288">
    <property type="entry name" value="Beta_cellobiohydrolase"/>
</dbReference>
<dbReference type="GO" id="GO:0030245">
    <property type="term" value="P:cellulose catabolic process"/>
    <property type="evidence" value="ECO:0007669"/>
    <property type="project" value="UniProtKB-KW"/>
</dbReference>
<keyword evidence="5" id="KW-1185">Reference proteome</keyword>
<organism evidence="4 5">
    <name type="scientific">Actinoplanes campanulatus</name>
    <dbReference type="NCBI Taxonomy" id="113559"/>
    <lineage>
        <taxon>Bacteria</taxon>
        <taxon>Bacillati</taxon>
        <taxon>Actinomycetota</taxon>
        <taxon>Actinomycetes</taxon>
        <taxon>Micromonosporales</taxon>
        <taxon>Micromonosporaceae</taxon>
        <taxon>Actinoplanes</taxon>
    </lineage>
</organism>
<feature type="binding site" evidence="2">
    <location>
        <position position="330"/>
    </location>
    <ligand>
        <name>substrate</name>
    </ligand>
</feature>